<accession>A0A0E9WMC9</accession>
<evidence type="ECO:0000313" key="2">
    <source>
        <dbReference type="EMBL" id="JAH90633.1"/>
    </source>
</evidence>
<protein>
    <submittedName>
        <fullName evidence="2">Uncharacterized protein</fullName>
    </submittedName>
</protein>
<dbReference type="AlphaFoldDB" id="A0A0E9WMC9"/>
<organism evidence="2">
    <name type="scientific">Anguilla anguilla</name>
    <name type="common">European freshwater eel</name>
    <name type="synonym">Muraena anguilla</name>
    <dbReference type="NCBI Taxonomy" id="7936"/>
    <lineage>
        <taxon>Eukaryota</taxon>
        <taxon>Metazoa</taxon>
        <taxon>Chordata</taxon>
        <taxon>Craniata</taxon>
        <taxon>Vertebrata</taxon>
        <taxon>Euteleostomi</taxon>
        <taxon>Actinopterygii</taxon>
        <taxon>Neopterygii</taxon>
        <taxon>Teleostei</taxon>
        <taxon>Anguilliformes</taxon>
        <taxon>Anguillidae</taxon>
        <taxon>Anguilla</taxon>
    </lineage>
</organism>
<name>A0A0E9WMC9_ANGAN</name>
<keyword evidence="1" id="KW-0472">Membrane</keyword>
<proteinExistence type="predicted"/>
<keyword evidence="1" id="KW-0812">Transmembrane</keyword>
<feature type="transmembrane region" description="Helical" evidence="1">
    <location>
        <begin position="20"/>
        <end position="39"/>
    </location>
</feature>
<keyword evidence="1" id="KW-1133">Transmembrane helix</keyword>
<evidence type="ECO:0000256" key="1">
    <source>
        <dbReference type="SAM" id="Phobius"/>
    </source>
</evidence>
<sequence length="51" mass="6100">MRVPEPPSRLKDFVQSKSKIVNILIFHYLPLCYHLYFHICSERHIAVTLVF</sequence>
<reference evidence="2" key="1">
    <citation type="submission" date="2014-11" db="EMBL/GenBank/DDBJ databases">
        <authorList>
            <person name="Amaro Gonzalez C."/>
        </authorList>
    </citation>
    <scope>NUCLEOTIDE SEQUENCE</scope>
</reference>
<reference evidence="2" key="2">
    <citation type="journal article" date="2015" name="Fish Shellfish Immunol.">
        <title>Early steps in the European eel (Anguilla anguilla)-Vibrio vulnificus interaction in the gills: Role of the RtxA13 toxin.</title>
        <authorList>
            <person name="Callol A."/>
            <person name="Pajuelo D."/>
            <person name="Ebbesson L."/>
            <person name="Teles M."/>
            <person name="MacKenzie S."/>
            <person name="Amaro C."/>
        </authorList>
    </citation>
    <scope>NUCLEOTIDE SEQUENCE</scope>
</reference>
<dbReference type="EMBL" id="GBXM01017944">
    <property type="protein sequence ID" value="JAH90633.1"/>
    <property type="molecule type" value="Transcribed_RNA"/>
</dbReference>